<dbReference type="Proteomes" id="UP000577362">
    <property type="component" value="Unassembled WGS sequence"/>
</dbReference>
<dbReference type="AlphaFoldDB" id="A0A840C1T9"/>
<dbReference type="InterPro" id="IPR041122">
    <property type="entry name" value="RecJ_OB"/>
</dbReference>
<evidence type="ECO:0000256" key="4">
    <source>
        <dbReference type="ARBA" id="ARBA00022801"/>
    </source>
</evidence>
<gene>
    <name evidence="10" type="ORF">GGR16_002662</name>
</gene>
<proteinExistence type="inferred from homology"/>
<accession>A0A840C1T9</accession>
<sequence length="625" mass="64633">MSESSLARAPIDSVDSPAAASHAPRPFLGVQRSALGRMWRDRCDETQALQALAMVQQHGLPDMVARVLAARGVAAGDAVPFLEPRLRDLLPDPSVLRDMNAAVARLVAAAERGEQVAIFGDYDVDGACSAALIGGFLGRCGVPYVIHIPDRLTEGYGPNTAAVTALREAGARLLVTVDCGTASHAVFAHARELGMDVVVIDHHQAPADLPRVEALVNPNRQDDLSGLGHLAAAGVVFLVLVALNRALREAGFWRADRPQPDLLAELDLVALATVADVVPLKGLNRAFVRQGLAVMRRRGRAGLTALMDTAALSGPPEAWHLGFLLGPRINAGGRIGDAALGARLLLTLDDAVARGTAAELDRLNKERQAIELIAVEEAMAQADMALTADPDRAVLVVHAPDWHPGVVGLVAARVKERFQKPAFAFAANGDGGLTGSGRSIAGVDLGAAVRRLVEAGQVAKGGGHAMAAGVTLANDSLPAFTEAIDALLRDSVAVAGADTALLVDGAMTAASATAELMARLAGAGPFGSGHPEPVFAFPHHILTEAAVVGNGHVRLKLRAGDGSQVGGIAFRAADQPLGRALLAARGERIHAAGSLAIDRWGGAERVDLRVTDVAPATPGKAVDGA</sequence>
<dbReference type="InterPro" id="IPR038763">
    <property type="entry name" value="DHH_sf"/>
</dbReference>
<dbReference type="Pfam" id="PF17768">
    <property type="entry name" value="RecJ_OB"/>
    <property type="match status" value="1"/>
</dbReference>
<comment type="caution">
    <text evidence="10">The sequence shown here is derived from an EMBL/GenBank/DDBJ whole genome shotgun (WGS) entry which is preliminary data.</text>
</comment>
<evidence type="ECO:0000259" key="8">
    <source>
        <dbReference type="Pfam" id="PF02272"/>
    </source>
</evidence>
<dbReference type="InterPro" id="IPR003156">
    <property type="entry name" value="DHHA1_dom"/>
</dbReference>
<dbReference type="Gene3D" id="3.10.310.30">
    <property type="match status" value="1"/>
</dbReference>
<feature type="region of interest" description="Disordered" evidence="6">
    <location>
        <begin position="1"/>
        <end position="22"/>
    </location>
</feature>
<dbReference type="NCBIfam" id="TIGR00644">
    <property type="entry name" value="recJ"/>
    <property type="match status" value="1"/>
</dbReference>
<dbReference type="GO" id="GO:0006281">
    <property type="term" value="P:DNA repair"/>
    <property type="evidence" value="ECO:0007669"/>
    <property type="project" value="InterPro"/>
</dbReference>
<evidence type="ECO:0000256" key="2">
    <source>
        <dbReference type="ARBA" id="ARBA00019841"/>
    </source>
</evidence>
<dbReference type="PANTHER" id="PTHR30255">
    <property type="entry name" value="SINGLE-STRANDED-DNA-SPECIFIC EXONUCLEASE RECJ"/>
    <property type="match status" value="1"/>
</dbReference>
<dbReference type="SUPFAM" id="SSF64182">
    <property type="entry name" value="DHH phosphoesterases"/>
    <property type="match status" value="1"/>
</dbReference>
<evidence type="ECO:0000256" key="3">
    <source>
        <dbReference type="ARBA" id="ARBA00022722"/>
    </source>
</evidence>
<dbReference type="PANTHER" id="PTHR30255:SF2">
    <property type="entry name" value="SINGLE-STRANDED-DNA-SPECIFIC EXONUCLEASE RECJ"/>
    <property type="match status" value="1"/>
</dbReference>
<evidence type="ECO:0000259" key="9">
    <source>
        <dbReference type="Pfam" id="PF17768"/>
    </source>
</evidence>
<dbReference type="InterPro" id="IPR004610">
    <property type="entry name" value="RecJ"/>
</dbReference>
<dbReference type="InterPro" id="IPR001667">
    <property type="entry name" value="DDH_dom"/>
</dbReference>
<protein>
    <recommendedName>
        <fullName evidence="2">Single-stranded-DNA-specific exonuclease RecJ</fullName>
    </recommendedName>
</protein>
<feature type="domain" description="DDH" evidence="7">
    <location>
        <begin position="115"/>
        <end position="248"/>
    </location>
</feature>
<evidence type="ECO:0000259" key="7">
    <source>
        <dbReference type="Pfam" id="PF01368"/>
    </source>
</evidence>
<evidence type="ECO:0000313" key="11">
    <source>
        <dbReference type="Proteomes" id="UP000577362"/>
    </source>
</evidence>
<dbReference type="InterPro" id="IPR051673">
    <property type="entry name" value="SSDNA_exonuclease_RecJ"/>
</dbReference>
<name>A0A840C1T9_9HYPH</name>
<dbReference type="Pfam" id="PF01368">
    <property type="entry name" value="DHH"/>
    <property type="match status" value="1"/>
</dbReference>
<dbReference type="GO" id="GO:0003676">
    <property type="term" value="F:nucleic acid binding"/>
    <property type="evidence" value="ECO:0007669"/>
    <property type="project" value="InterPro"/>
</dbReference>
<organism evidence="10 11">
    <name type="scientific">Chelatococcus caeni</name>
    <dbReference type="NCBI Taxonomy" id="1348468"/>
    <lineage>
        <taxon>Bacteria</taxon>
        <taxon>Pseudomonadati</taxon>
        <taxon>Pseudomonadota</taxon>
        <taxon>Alphaproteobacteria</taxon>
        <taxon>Hyphomicrobiales</taxon>
        <taxon>Chelatococcaceae</taxon>
        <taxon>Chelatococcus</taxon>
    </lineage>
</organism>
<evidence type="ECO:0000256" key="1">
    <source>
        <dbReference type="ARBA" id="ARBA00005915"/>
    </source>
</evidence>
<feature type="domain" description="DHHA1" evidence="8">
    <location>
        <begin position="394"/>
        <end position="489"/>
    </location>
</feature>
<dbReference type="GO" id="GO:0006310">
    <property type="term" value="P:DNA recombination"/>
    <property type="evidence" value="ECO:0007669"/>
    <property type="project" value="InterPro"/>
</dbReference>
<evidence type="ECO:0000256" key="6">
    <source>
        <dbReference type="SAM" id="MobiDB-lite"/>
    </source>
</evidence>
<dbReference type="Gene3D" id="3.90.1640.30">
    <property type="match status" value="1"/>
</dbReference>
<reference evidence="10 11" key="1">
    <citation type="submission" date="2020-08" db="EMBL/GenBank/DDBJ databases">
        <title>Genomic Encyclopedia of Type Strains, Phase IV (KMG-IV): sequencing the most valuable type-strain genomes for metagenomic binning, comparative biology and taxonomic classification.</title>
        <authorList>
            <person name="Goeker M."/>
        </authorList>
    </citation>
    <scope>NUCLEOTIDE SEQUENCE [LARGE SCALE GENOMIC DNA]</scope>
    <source>
        <strain evidence="10 11">DSM 103737</strain>
    </source>
</reference>
<dbReference type="EMBL" id="JACIEN010000003">
    <property type="protein sequence ID" value="MBB4017628.1"/>
    <property type="molecule type" value="Genomic_DNA"/>
</dbReference>
<keyword evidence="3" id="KW-0540">Nuclease</keyword>
<evidence type="ECO:0000313" key="10">
    <source>
        <dbReference type="EMBL" id="MBB4017628.1"/>
    </source>
</evidence>
<feature type="domain" description="RecJ OB" evidence="9">
    <location>
        <begin position="503"/>
        <end position="612"/>
    </location>
</feature>
<comment type="similarity">
    <text evidence="1">Belongs to the RecJ family.</text>
</comment>
<dbReference type="Pfam" id="PF02272">
    <property type="entry name" value="DHHA1"/>
    <property type="match status" value="1"/>
</dbReference>
<keyword evidence="11" id="KW-1185">Reference proteome</keyword>
<evidence type="ECO:0000256" key="5">
    <source>
        <dbReference type="ARBA" id="ARBA00022839"/>
    </source>
</evidence>
<keyword evidence="5 10" id="KW-0269">Exonuclease</keyword>
<dbReference type="GO" id="GO:0008409">
    <property type="term" value="F:5'-3' exonuclease activity"/>
    <property type="evidence" value="ECO:0007669"/>
    <property type="project" value="InterPro"/>
</dbReference>
<keyword evidence="4 10" id="KW-0378">Hydrolase</keyword>